<dbReference type="SUPFAM" id="SSF52777">
    <property type="entry name" value="CoA-dependent acyltransferases"/>
    <property type="match status" value="2"/>
</dbReference>
<organism evidence="2 3">
    <name type="scientific">Anaerosporobacter mobilis DSM 15930</name>
    <dbReference type="NCBI Taxonomy" id="1120996"/>
    <lineage>
        <taxon>Bacteria</taxon>
        <taxon>Bacillati</taxon>
        <taxon>Bacillota</taxon>
        <taxon>Clostridia</taxon>
        <taxon>Lachnospirales</taxon>
        <taxon>Lachnospiraceae</taxon>
        <taxon>Anaerosporobacter</taxon>
    </lineage>
</organism>
<dbReference type="InterPro" id="IPR052058">
    <property type="entry name" value="Alcohol_O-acetyltransferase"/>
</dbReference>
<dbReference type="Pfam" id="PF00668">
    <property type="entry name" value="Condensation"/>
    <property type="match status" value="1"/>
</dbReference>
<feature type="domain" description="Condensation" evidence="1">
    <location>
        <begin position="11"/>
        <end position="154"/>
    </location>
</feature>
<dbReference type="InterPro" id="IPR001242">
    <property type="entry name" value="Condensation_dom"/>
</dbReference>
<dbReference type="RefSeq" id="WP_073287730.1">
    <property type="nucleotide sequence ID" value="NZ_FRCP01000011.1"/>
</dbReference>
<dbReference type="PANTHER" id="PTHR28037">
    <property type="entry name" value="ALCOHOL O-ACETYLTRANSFERASE 1-RELATED"/>
    <property type="match status" value="1"/>
</dbReference>
<gene>
    <name evidence="2" type="ORF">SAMN02746066_02284</name>
</gene>
<protein>
    <submittedName>
        <fullName evidence="2">Uncharacterized protein, contains a NRPS condensation (Elongation) domain</fullName>
    </submittedName>
</protein>
<dbReference type="STRING" id="1120996.SAMN02746066_02284"/>
<dbReference type="InterPro" id="IPR023213">
    <property type="entry name" value="CAT-like_dom_sf"/>
</dbReference>
<sequence>MESKYEMLIERNFYQNPSMYLVTKITVIGEYNSKRLEDSIKEMERVHPIISYVLEEGDEGKVYFAKKEDIKITVKYFERKNQNDWLRITRDEEFIPLEFDKEPPLRFLIIHGEEEFDIVILGHHLLGDGKSFQYLMQDLLEVYCNKTQNLPIQETRCIRKTEDMPRESALPIEFVEAIQSVNTEWSSIRRQFTREEYEKLFNDYHEVHGLGLLVESYDKEKYPSLIRRCKEHGVTVNSALVTAFVAVLYKVKKEEQKATVAIDLRNQMKFETNRCIANYSSAISPLLQYDVKDTFWGNVKHIHKLLKEDLKNPSKTFTILQLFNQLDGSIFDPLYYAENGTYQGEILMKVAKLLGFENREQGFDISNLGVVNSNPNMGEYVIRDYVFFANPTTVYDFTVGVATLNEQLNLAICYKKNSITEETIREYTKGAIELLCS</sequence>
<proteinExistence type="predicted"/>
<dbReference type="GO" id="GO:0003824">
    <property type="term" value="F:catalytic activity"/>
    <property type="evidence" value="ECO:0007669"/>
    <property type="project" value="InterPro"/>
</dbReference>
<dbReference type="EMBL" id="FRCP01000011">
    <property type="protein sequence ID" value="SHM52475.1"/>
    <property type="molecule type" value="Genomic_DNA"/>
</dbReference>
<evidence type="ECO:0000313" key="2">
    <source>
        <dbReference type="EMBL" id="SHM52475.1"/>
    </source>
</evidence>
<dbReference type="Proteomes" id="UP000184038">
    <property type="component" value="Unassembled WGS sequence"/>
</dbReference>
<name>A0A1M7JHM8_9FIRM</name>
<dbReference type="PANTHER" id="PTHR28037:SF1">
    <property type="entry name" value="ALCOHOL O-ACETYLTRANSFERASE 1-RELATED"/>
    <property type="match status" value="1"/>
</dbReference>
<dbReference type="OrthoDB" id="1974188at2"/>
<evidence type="ECO:0000313" key="3">
    <source>
        <dbReference type="Proteomes" id="UP000184038"/>
    </source>
</evidence>
<dbReference type="Gene3D" id="3.30.559.10">
    <property type="entry name" value="Chloramphenicol acetyltransferase-like domain"/>
    <property type="match status" value="1"/>
</dbReference>
<reference evidence="2 3" key="1">
    <citation type="submission" date="2016-11" db="EMBL/GenBank/DDBJ databases">
        <authorList>
            <person name="Jaros S."/>
            <person name="Januszkiewicz K."/>
            <person name="Wedrychowicz H."/>
        </authorList>
    </citation>
    <scope>NUCLEOTIDE SEQUENCE [LARGE SCALE GENOMIC DNA]</scope>
    <source>
        <strain evidence="2 3">DSM 15930</strain>
    </source>
</reference>
<dbReference type="GO" id="GO:0008610">
    <property type="term" value="P:lipid biosynthetic process"/>
    <property type="evidence" value="ECO:0007669"/>
    <property type="project" value="UniProtKB-ARBA"/>
</dbReference>
<keyword evidence="3" id="KW-1185">Reference proteome</keyword>
<dbReference type="AlphaFoldDB" id="A0A1M7JHM8"/>
<accession>A0A1M7JHM8</accession>
<dbReference type="Gene3D" id="3.30.559.30">
    <property type="entry name" value="Nonribosomal peptide synthetase, condensation domain"/>
    <property type="match status" value="1"/>
</dbReference>
<evidence type="ECO:0000259" key="1">
    <source>
        <dbReference type="Pfam" id="PF00668"/>
    </source>
</evidence>